<comment type="caution">
    <text evidence="1">The sequence shown here is derived from an EMBL/GenBank/DDBJ whole genome shotgun (WGS) entry which is preliminary data.</text>
</comment>
<proteinExistence type="predicted"/>
<dbReference type="HOGENOM" id="CLU_3154594_0_0_5"/>
<protein>
    <submittedName>
        <fullName evidence="1">Uncharacterized protein</fullName>
    </submittedName>
</protein>
<accession>A3VH57</accession>
<dbReference type="EMBL" id="AAMT01000008">
    <property type="protein sequence ID" value="EAQ12612.1"/>
    <property type="molecule type" value="Genomic_DNA"/>
</dbReference>
<gene>
    <name evidence="1" type="ORF">RB2654_15040</name>
</gene>
<sequence length="48" mass="5281">MSGVRRRLSVAGGARWTAQCGNAQYRPMAFVWAAICRAARSRSGALRR</sequence>
<name>A3VH57_9RHOB</name>
<keyword evidence="2" id="KW-1185">Reference proteome</keyword>
<organism evidence="1 2">
    <name type="scientific">Maritimibacter alkaliphilus HTCC2654</name>
    <dbReference type="NCBI Taxonomy" id="314271"/>
    <lineage>
        <taxon>Bacteria</taxon>
        <taxon>Pseudomonadati</taxon>
        <taxon>Pseudomonadota</taxon>
        <taxon>Alphaproteobacteria</taxon>
        <taxon>Rhodobacterales</taxon>
        <taxon>Roseobacteraceae</taxon>
        <taxon>Maritimibacter</taxon>
    </lineage>
</organism>
<reference evidence="1 2" key="1">
    <citation type="journal article" date="2010" name="J. Bacteriol.">
        <title>Genome sequences of Pelagibaca bermudensis HTCC2601T and Maritimibacter alkaliphilus HTCC2654T, the type strains of two marine Roseobacter genera.</title>
        <authorList>
            <person name="Thrash J.C."/>
            <person name="Cho J.C."/>
            <person name="Ferriera S."/>
            <person name="Johnson J."/>
            <person name="Vergin K.L."/>
            <person name="Giovannoni S.J."/>
        </authorList>
    </citation>
    <scope>NUCLEOTIDE SEQUENCE [LARGE SCALE GENOMIC DNA]</scope>
    <source>
        <strain evidence="1 2">HTCC2654</strain>
    </source>
</reference>
<dbReference type="Proteomes" id="UP000002931">
    <property type="component" value="Unassembled WGS sequence"/>
</dbReference>
<dbReference type="AlphaFoldDB" id="A3VH57"/>
<evidence type="ECO:0000313" key="1">
    <source>
        <dbReference type="EMBL" id="EAQ12612.1"/>
    </source>
</evidence>
<evidence type="ECO:0000313" key="2">
    <source>
        <dbReference type="Proteomes" id="UP000002931"/>
    </source>
</evidence>